<dbReference type="Proteomes" id="UP000030554">
    <property type="component" value="Unassembled WGS sequence"/>
</dbReference>
<comment type="similarity">
    <text evidence="1">Belongs to the glycosyltransferase 2 family.</text>
</comment>
<evidence type="ECO:0000256" key="3">
    <source>
        <dbReference type="ARBA" id="ARBA00022679"/>
    </source>
</evidence>
<feature type="domain" description="Glycosyltransferase 2-like" evidence="4">
    <location>
        <begin position="3"/>
        <end position="167"/>
    </location>
</feature>
<sequence length="294" mass="34826">MNSILIITYGRNKELIDTLQCINKYQGERIELLVLDNNTTNSLKNDIYNCIKNKSIYLSYYHTGENMGVAKGRNFLISKACGEILITLDDDVEVFDITELERKVNLYFMENIKLGAIAFNIINFYSKMQLRHEQPHGNKRKVDFTKNFYTYYFIGAGHAIKREAYDKAGVYPLDLGLYGGEERDLSFRILECGYDILYASDIVVYHKVSPNGRMSRKDEDFYRYRNQLIVLNRYMPFIYRVSSNIIWSIFYLIRKKGTFKEIFYVFRDIIILKKQIISKECLKKMKEVKARLWY</sequence>
<accession>A0A0A3A242</accession>
<dbReference type="EMBL" id="JPJQ01000009">
    <property type="protein sequence ID" value="KGQ63376.1"/>
    <property type="molecule type" value="Genomic_DNA"/>
</dbReference>
<protein>
    <submittedName>
        <fullName evidence="5">Glycosyltransferase</fullName>
    </submittedName>
</protein>
<dbReference type="PANTHER" id="PTHR43179">
    <property type="entry name" value="RHAMNOSYLTRANSFERASE WBBL"/>
    <property type="match status" value="1"/>
</dbReference>
<dbReference type="InterPro" id="IPR001173">
    <property type="entry name" value="Glyco_trans_2-like"/>
</dbReference>
<dbReference type="GO" id="GO:0016757">
    <property type="term" value="F:glycosyltransferase activity"/>
    <property type="evidence" value="ECO:0007669"/>
    <property type="project" value="UniProtKB-KW"/>
</dbReference>
<evidence type="ECO:0000313" key="6">
    <source>
        <dbReference type="Proteomes" id="UP000030554"/>
    </source>
</evidence>
<keyword evidence="2" id="KW-0328">Glycosyltransferase</keyword>
<comment type="caution">
    <text evidence="5">The sequence shown here is derived from an EMBL/GenBank/DDBJ whole genome shotgun (WGS) entry which is preliminary data.</text>
</comment>
<dbReference type="Pfam" id="PF00535">
    <property type="entry name" value="Glycos_transf_2"/>
    <property type="match status" value="1"/>
</dbReference>
<dbReference type="RefSeq" id="WP_039085626.1">
    <property type="nucleotide sequence ID" value="NZ_JPJQ01000009.1"/>
</dbReference>
<dbReference type="PANTHER" id="PTHR43179:SF12">
    <property type="entry name" value="GALACTOFURANOSYLTRANSFERASE GLFT2"/>
    <property type="match status" value="1"/>
</dbReference>
<evidence type="ECO:0000259" key="4">
    <source>
        <dbReference type="Pfam" id="PF00535"/>
    </source>
</evidence>
<dbReference type="InterPro" id="IPR029044">
    <property type="entry name" value="Nucleotide-diphossugar_trans"/>
</dbReference>
<proteinExistence type="inferred from homology"/>
<evidence type="ECO:0000256" key="1">
    <source>
        <dbReference type="ARBA" id="ARBA00006739"/>
    </source>
</evidence>
<evidence type="ECO:0000313" key="5">
    <source>
        <dbReference type="EMBL" id="KGQ63376.1"/>
    </source>
</evidence>
<evidence type="ECO:0000256" key="2">
    <source>
        <dbReference type="ARBA" id="ARBA00022676"/>
    </source>
</evidence>
<dbReference type="SUPFAM" id="SSF53448">
    <property type="entry name" value="Nucleotide-diphospho-sugar transferases"/>
    <property type="match status" value="1"/>
</dbReference>
<dbReference type="AlphaFoldDB" id="A0A0A3A242"/>
<dbReference type="Gene3D" id="3.90.550.10">
    <property type="entry name" value="Spore Coat Polysaccharide Biosynthesis Protein SpsA, Chain A"/>
    <property type="match status" value="1"/>
</dbReference>
<reference evidence="5 6" key="1">
    <citation type="submission" date="2014-07" db="EMBL/GenBank/DDBJ databases">
        <title>Chaperone-usher fimbriae in a diverse selection of Gallibacterium genomes.</title>
        <authorList>
            <person name="Kudirkiene E."/>
            <person name="Bager R.J."/>
            <person name="Johnson T.J."/>
            <person name="Bojesen A.M."/>
        </authorList>
    </citation>
    <scope>NUCLEOTIDE SEQUENCE [LARGE SCALE GENOMIC DNA]</scope>
    <source>
        <strain evidence="5 6">4895</strain>
    </source>
</reference>
<gene>
    <name evidence="5" type="ORF">IO48_02460</name>
</gene>
<organism evidence="5 6">
    <name type="scientific">Gallibacterium anatis 4895</name>
    <dbReference type="NCBI Taxonomy" id="1396510"/>
    <lineage>
        <taxon>Bacteria</taxon>
        <taxon>Pseudomonadati</taxon>
        <taxon>Pseudomonadota</taxon>
        <taxon>Gammaproteobacteria</taxon>
        <taxon>Pasteurellales</taxon>
        <taxon>Pasteurellaceae</taxon>
        <taxon>Gallibacterium</taxon>
    </lineage>
</organism>
<name>A0A0A3A242_9PAST</name>
<keyword evidence="3 5" id="KW-0808">Transferase</keyword>